<organism evidence="5 6">
    <name type="scientific">Methylobacterium dankookense</name>
    <dbReference type="NCBI Taxonomy" id="560405"/>
    <lineage>
        <taxon>Bacteria</taxon>
        <taxon>Pseudomonadati</taxon>
        <taxon>Pseudomonadota</taxon>
        <taxon>Alphaproteobacteria</taxon>
        <taxon>Hyphomicrobiales</taxon>
        <taxon>Methylobacteriaceae</taxon>
        <taxon>Methylobacterium</taxon>
    </lineage>
</organism>
<evidence type="ECO:0000256" key="1">
    <source>
        <dbReference type="SAM" id="MobiDB-lite"/>
    </source>
</evidence>
<evidence type="ECO:0000256" key="2">
    <source>
        <dbReference type="SAM" id="SignalP"/>
    </source>
</evidence>
<feature type="domain" description="DUF305" evidence="3">
    <location>
        <begin position="52"/>
        <end position="121"/>
    </location>
</feature>
<dbReference type="Proteomes" id="UP000401717">
    <property type="component" value="Unassembled WGS sequence"/>
</dbReference>
<dbReference type="Pfam" id="PF03713">
    <property type="entry name" value="DUF305"/>
    <property type="match status" value="1"/>
</dbReference>
<reference evidence="4" key="3">
    <citation type="submission" date="2021-08" db="EMBL/GenBank/DDBJ databases">
        <authorList>
            <person name="Tani A."/>
            <person name="Ola A."/>
            <person name="Ogura Y."/>
            <person name="Katsura K."/>
            <person name="Hayashi T."/>
        </authorList>
    </citation>
    <scope>NUCLEOTIDE SEQUENCE</scope>
    <source>
        <strain evidence="4">DSM 22415</strain>
    </source>
</reference>
<evidence type="ECO:0000313" key="4">
    <source>
        <dbReference type="EMBL" id="GJD59086.1"/>
    </source>
</evidence>
<dbReference type="Proteomes" id="UP001055303">
    <property type="component" value="Unassembled WGS sequence"/>
</dbReference>
<dbReference type="Gene3D" id="1.20.1260.10">
    <property type="match status" value="1"/>
</dbReference>
<keyword evidence="2" id="KW-0732">Signal</keyword>
<dbReference type="InterPro" id="IPR005183">
    <property type="entry name" value="DUF305_CopM-like"/>
</dbReference>
<sequence length="128" mass="13491">MKTLTRTLLVLALLAAGPAGAQNAPASHDHAGHAGHGAGAADSPATREFRDAAAAMHTEMDIRYSGDVDVDFVRGMIPHHRGAVAMARIALRHSKDPEVRALAEGIVAAQEREIAQMQAILKRKGATE</sequence>
<dbReference type="PANTHER" id="PTHR36933:SF1">
    <property type="entry name" value="SLL0788 PROTEIN"/>
    <property type="match status" value="1"/>
</dbReference>
<feature type="region of interest" description="Disordered" evidence="1">
    <location>
        <begin position="21"/>
        <end position="44"/>
    </location>
</feature>
<proteinExistence type="predicted"/>
<accession>A0A564FZ35</accession>
<dbReference type="EMBL" id="BPQI01000186">
    <property type="protein sequence ID" value="GJD59086.1"/>
    <property type="molecule type" value="Genomic_DNA"/>
</dbReference>
<protein>
    <recommendedName>
        <fullName evidence="3">DUF305 domain-containing protein</fullName>
    </recommendedName>
</protein>
<evidence type="ECO:0000313" key="6">
    <source>
        <dbReference type="Proteomes" id="UP000401717"/>
    </source>
</evidence>
<dbReference type="RefSeq" id="WP_144764751.1">
    <property type="nucleotide sequence ID" value="NZ_BPQI01000186.1"/>
</dbReference>
<dbReference type="OrthoDB" id="517560at2"/>
<reference evidence="5 6" key="1">
    <citation type="submission" date="2019-06" db="EMBL/GenBank/DDBJ databases">
        <authorList>
            <person name="Rodrigo-Torres L."/>
            <person name="Arahal R. D."/>
            <person name="Lucena T."/>
        </authorList>
    </citation>
    <scope>NUCLEOTIDE SEQUENCE [LARGE SCALE GENOMIC DNA]</scope>
    <source>
        <strain evidence="5 6">SW08-7</strain>
    </source>
</reference>
<dbReference type="PANTHER" id="PTHR36933">
    <property type="entry name" value="SLL0788 PROTEIN"/>
    <property type="match status" value="1"/>
</dbReference>
<evidence type="ECO:0000313" key="5">
    <source>
        <dbReference type="EMBL" id="VUF13056.1"/>
    </source>
</evidence>
<feature type="signal peptide" evidence="2">
    <location>
        <begin position="1"/>
        <end position="21"/>
    </location>
</feature>
<reference evidence="4" key="2">
    <citation type="journal article" date="2021" name="Front. Microbiol.">
        <title>Comprehensive Comparative Genomics and Phenotyping of Methylobacterium Species.</title>
        <authorList>
            <person name="Alessa O."/>
            <person name="Ogura Y."/>
            <person name="Fujitani Y."/>
            <person name="Takami H."/>
            <person name="Hayashi T."/>
            <person name="Sahin N."/>
            <person name="Tani A."/>
        </authorList>
    </citation>
    <scope>NUCLEOTIDE SEQUENCE</scope>
    <source>
        <strain evidence="4">DSM 22415</strain>
    </source>
</reference>
<dbReference type="AlphaFoldDB" id="A0A564FZ35"/>
<dbReference type="EMBL" id="CABFVH010000016">
    <property type="protein sequence ID" value="VUF13056.1"/>
    <property type="molecule type" value="Genomic_DNA"/>
</dbReference>
<evidence type="ECO:0000259" key="3">
    <source>
        <dbReference type="Pfam" id="PF03713"/>
    </source>
</evidence>
<gene>
    <name evidence="4" type="ORF">IFDJLNFL_5013</name>
    <name evidence="5" type="ORF">MTDSW087_02754</name>
</gene>
<feature type="chain" id="PRO_5022002515" description="DUF305 domain-containing protein" evidence="2">
    <location>
        <begin position="22"/>
        <end position="128"/>
    </location>
</feature>
<evidence type="ECO:0000313" key="7">
    <source>
        <dbReference type="Proteomes" id="UP001055303"/>
    </source>
</evidence>
<dbReference type="InterPro" id="IPR012347">
    <property type="entry name" value="Ferritin-like"/>
</dbReference>
<name>A0A564FZ35_9HYPH</name>
<keyword evidence="7" id="KW-1185">Reference proteome</keyword>